<dbReference type="PANTHER" id="PTHR43847">
    <property type="entry name" value="BLL3993 PROTEIN"/>
    <property type="match status" value="1"/>
</dbReference>
<dbReference type="OrthoDB" id="272002at2"/>
<evidence type="ECO:0000256" key="2">
    <source>
        <dbReference type="ARBA" id="ARBA00022692"/>
    </source>
</evidence>
<accession>A0A410DPW1</accession>
<gene>
    <name evidence="6" type="ORF">C1I91_04990</name>
</gene>
<dbReference type="RefSeq" id="WP_128211689.1">
    <property type="nucleotide sequence ID" value="NZ_CP025746.1"/>
</dbReference>
<feature type="transmembrane region" description="Helical" evidence="5">
    <location>
        <begin position="140"/>
        <end position="169"/>
    </location>
</feature>
<dbReference type="KEGG" id="cmah:C1I91_04990"/>
<keyword evidence="3 5" id="KW-1133">Transmembrane helix</keyword>
<evidence type="ECO:0008006" key="8">
    <source>
        <dbReference type="Google" id="ProtNLM"/>
    </source>
</evidence>
<evidence type="ECO:0000313" key="6">
    <source>
        <dbReference type="EMBL" id="QAA31070.1"/>
    </source>
</evidence>
<dbReference type="GO" id="GO:0012505">
    <property type="term" value="C:endomembrane system"/>
    <property type="evidence" value="ECO:0007669"/>
    <property type="project" value="UniProtKB-SubCell"/>
</dbReference>
<dbReference type="Gene3D" id="1.20.120.1630">
    <property type="match status" value="1"/>
</dbReference>
<keyword evidence="4 5" id="KW-0472">Membrane</keyword>
<keyword evidence="2 5" id="KW-0812">Transmembrane</keyword>
<name>A0A410DPW1_9CLOT</name>
<protein>
    <recommendedName>
        <fullName evidence="8">Isoprenylcysteine carboxylmethyltransferase family protein</fullName>
    </recommendedName>
</protein>
<comment type="subcellular location">
    <subcellularLocation>
        <location evidence="1">Endomembrane system</location>
        <topology evidence="1">Multi-pass membrane protein</topology>
    </subcellularLocation>
</comment>
<reference evidence="6 7" key="1">
    <citation type="submission" date="2018-01" db="EMBL/GenBank/DDBJ databases">
        <title>Genome Sequencing and Assembly of Anaerobacter polyendosporus strain CT4.</title>
        <authorList>
            <person name="Tachaapaikoon C."/>
            <person name="Sutheeworapong S."/>
            <person name="Jenjaroenpun P."/>
            <person name="Wongsurawat T."/>
            <person name="Nookeaw I."/>
            <person name="Cheawchanlertfa P."/>
            <person name="Kosugi A."/>
            <person name="Cheevadhanarak S."/>
            <person name="Ratanakhanokchai K."/>
        </authorList>
    </citation>
    <scope>NUCLEOTIDE SEQUENCE [LARGE SCALE GENOMIC DNA]</scope>
    <source>
        <strain evidence="6 7">CT4</strain>
    </source>
</reference>
<proteinExistence type="predicted"/>
<feature type="transmembrane region" description="Helical" evidence="5">
    <location>
        <begin position="77"/>
        <end position="98"/>
    </location>
</feature>
<organism evidence="6 7">
    <name type="scientific">Clostridium manihotivorum</name>
    <dbReference type="NCBI Taxonomy" id="2320868"/>
    <lineage>
        <taxon>Bacteria</taxon>
        <taxon>Bacillati</taxon>
        <taxon>Bacillota</taxon>
        <taxon>Clostridia</taxon>
        <taxon>Eubacteriales</taxon>
        <taxon>Clostridiaceae</taxon>
        <taxon>Clostridium</taxon>
    </lineage>
</organism>
<dbReference type="InterPro" id="IPR007318">
    <property type="entry name" value="Phopholipid_MeTrfase"/>
</dbReference>
<evidence type="ECO:0000256" key="3">
    <source>
        <dbReference type="ARBA" id="ARBA00022989"/>
    </source>
</evidence>
<dbReference type="EMBL" id="CP025746">
    <property type="protein sequence ID" value="QAA31070.1"/>
    <property type="molecule type" value="Genomic_DNA"/>
</dbReference>
<dbReference type="Proteomes" id="UP000286268">
    <property type="component" value="Chromosome"/>
</dbReference>
<dbReference type="Pfam" id="PF04191">
    <property type="entry name" value="PEMT"/>
    <property type="match status" value="1"/>
</dbReference>
<dbReference type="InterPro" id="IPR052527">
    <property type="entry name" value="Metal_cation-efflux_comp"/>
</dbReference>
<sequence length="201" mass="23285">MYLFGHSYFETTTMCYVFQIIFTLFLASEILFFLFTSYESLKNSGKKKSSDKGSFFLITLGITSIVFINMFCRKNLFLILASSFFWLGTLFTIAGILLRAYSIWTLRKFFTFNVQVNSNQKIVQTGPYKLIRHPAYSGSILTLIGISFCFRSFIGILISLIIVSLIYGYRISIEENALIESFKTSYIEYIKNTKKIVPFIW</sequence>
<keyword evidence="7" id="KW-1185">Reference proteome</keyword>
<evidence type="ECO:0000313" key="7">
    <source>
        <dbReference type="Proteomes" id="UP000286268"/>
    </source>
</evidence>
<dbReference type="AlphaFoldDB" id="A0A410DPW1"/>
<dbReference type="PANTHER" id="PTHR43847:SF1">
    <property type="entry name" value="BLL3993 PROTEIN"/>
    <property type="match status" value="1"/>
</dbReference>
<feature type="transmembrane region" description="Helical" evidence="5">
    <location>
        <begin position="55"/>
        <end position="71"/>
    </location>
</feature>
<evidence type="ECO:0000256" key="4">
    <source>
        <dbReference type="ARBA" id="ARBA00023136"/>
    </source>
</evidence>
<evidence type="ECO:0000256" key="1">
    <source>
        <dbReference type="ARBA" id="ARBA00004127"/>
    </source>
</evidence>
<feature type="transmembrane region" description="Helical" evidence="5">
    <location>
        <begin position="16"/>
        <end position="35"/>
    </location>
</feature>
<evidence type="ECO:0000256" key="5">
    <source>
        <dbReference type="SAM" id="Phobius"/>
    </source>
</evidence>